<dbReference type="Pfam" id="PF12937">
    <property type="entry name" value="F-box-like"/>
    <property type="match status" value="1"/>
</dbReference>
<feature type="domain" description="F-box" evidence="2">
    <location>
        <begin position="94"/>
        <end position="149"/>
    </location>
</feature>
<evidence type="ECO:0000259" key="2">
    <source>
        <dbReference type="PROSITE" id="PS50181"/>
    </source>
</evidence>
<dbReference type="InterPro" id="IPR036047">
    <property type="entry name" value="F-box-like_dom_sf"/>
</dbReference>
<evidence type="ECO:0000256" key="1">
    <source>
        <dbReference type="SAM" id="Coils"/>
    </source>
</evidence>
<evidence type="ECO:0000313" key="4">
    <source>
        <dbReference type="Proteomes" id="UP001175226"/>
    </source>
</evidence>
<protein>
    <recommendedName>
        <fullName evidence="2">F-box domain-containing protein</fullName>
    </recommendedName>
</protein>
<comment type="caution">
    <text evidence="3">The sequence shown here is derived from an EMBL/GenBank/DDBJ whole genome shotgun (WGS) entry which is preliminary data.</text>
</comment>
<evidence type="ECO:0000313" key="3">
    <source>
        <dbReference type="EMBL" id="KAK0434474.1"/>
    </source>
</evidence>
<dbReference type="Proteomes" id="UP001175226">
    <property type="component" value="Unassembled WGS sequence"/>
</dbReference>
<gene>
    <name evidence="3" type="ORF">EV421DRAFT_1840095</name>
</gene>
<dbReference type="Gene3D" id="3.80.10.10">
    <property type="entry name" value="Ribonuclease Inhibitor"/>
    <property type="match status" value="1"/>
</dbReference>
<keyword evidence="4" id="KW-1185">Reference proteome</keyword>
<dbReference type="InterPro" id="IPR001810">
    <property type="entry name" value="F-box_dom"/>
</dbReference>
<dbReference type="AlphaFoldDB" id="A0AA39J2R4"/>
<dbReference type="EMBL" id="JAUEPT010000071">
    <property type="protein sequence ID" value="KAK0434474.1"/>
    <property type="molecule type" value="Genomic_DNA"/>
</dbReference>
<dbReference type="InterPro" id="IPR032675">
    <property type="entry name" value="LRR_dom_sf"/>
</dbReference>
<organism evidence="3 4">
    <name type="scientific">Armillaria borealis</name>
    <dbReference type="NCBI Taxonomy" id="47425"/>
    <lineage>
        <taxon>Eukaryota</taxon>
        <taxon>Fungi</taxon>
        <taxon>Dikarya</taxon>
        <taxon>Basidiomycota</taxon>
        <taxon>Agaricomycotina</taxon>
        <taxon>Agaricomycetes</taxon>
        <taxon>Agaricomycetidae</taxon>
        <taxon>Agaricales</taxon>
        <taxon>Marasmiineae</taxon>
        <taxon>Physalacriaceae</taxon>
        <taxon>Armillaria</taxon>
    </lineage>
</organism>
<name>A0AA39J2R4_9AGAR</name>
<dbReference type="SUPFAM" id="SSF81383">
    <property type="entry name" value="F-box domain"/>
    <property type="match status" value="1"/>
</dbReference>
<keyword evidence="1" id="KW-0175">Coiled coil</keyword>
<sequence>MYSWPSTILCRKCGRSLPSSRNPTLSSFELFQNLREGYSPADSEVKSISDVHLQIIKEVSAYDAEIRRLEITLEKLHRDRDRLRTYAKYHGALLSPVRRLPYDILLQIFKDVCAAQYKIHPPRNCLRLGLVCKRWREITLDSPSLWSTIFIPLRPLLWLTPRWNALQKIVQIQQLRSQETPLTLKYQTYEVDTGDQAFDLIIQGLSAQRHRVRQVECSFNALSVLGNDMLAAAEGLVIIGYEGVQSLNNYTLNLPNLLSLTIRDHVPLRRIDLPRHIHTLNLVLRRDDFAAAMNSLPGMHSLRNFTIEARGVWNVNGNLNVCLNSVTSFTCRNLHPSRENSSFFLRCIQVPSLTHLTIVGGSLQLDAIKALLERSNPPLKNLEIITNVNTATVDLSKFVTILQVVPDLTTLAIHEQRSGVLITASLLRELTFDGYNIPLLPKLEHLELVSGTLWTDVEGAIMQLIHSRHGGSTNYRGRRTDTPLKSVTLNWPVLCTKPVFQEMRSTGLRIWEILPALRIIR</sequence>
<dbReference type="PROSITE" id="PS50181">
    <property type="entry name" value="FBOX"/>
    <property type="match status" value="1"/>
</dbReference>
<proteinExistence type="predicted"/>
<accession>A0AA39J2R4</accession>
<feature type="coiled-coil region" evidence="1">
    <location>
        <begin position="59"/>
        <end position="86"/>
    </location>
</feature>
<dbReference type="Gene3D" id="1.20.1280.50">
    <property type="match status" value="1"/>
</dbReference>
<reference evidence="3" key="1">
    <citation type="submission" date="2023-06" db="EMBL/GenBank/DDBJ databases">
        <authorList>
            <consortium name="Lawrence Berkeley National Laboratory"/>
            <person name="Ahrendt S."/>
            <person name="Sahu N."/>
            <person name="Indic B."/>
            <person name="Wong-Bajracharya J."/>
            <person name="Merenyi Z."/>
            <person name="Ke H.-M."/>
            <person name="Monk M."/>
            <person name="Kocsube S."/>
            <person name="Drula E."/>
            <person name="Lipzen A."/>
            <person name="Balint B."/>
            <person name="Henrissat B."/>
            <person name="Andreopoulos B."/>
            <person name="Martin F.M."/>
            <person name="Harder C.B."/>
            <person name="Rigling D."/>
            <person name="Ford K.L."/>
            <person name="Foster G.D."/>
            <person name="Pangilinan J."/>
            <person name="Papanicolaou A."/>
            <person name="Barry K."/>
            <person name="LaButti K."/>
            <person name="Viragh M."/>
            <person name="Koriabine M."/>
            <person name="Yan M."/>
            <person name="Riley R."/>
            <person name="Champramary S."/>
            <person name="Plett K.L."/>
            <person name="Tsai I.J."/>
            <person name="Slot J."/>
            <person name="Sipos G."/>
            <person name="Plett J."/>
            <person name="Nagy L.G."/>
            <person name="Grigoriev I.V."/>
        </authorList>
    </citation>
    <scope>NUCLEOTIDE SEQUENCE</scope>
    <source>
        <strain evidence="3">FPL87.14</strain>
    </source>
</reference>